<organism evidence="1 2">
    <name type="scientific">[Torrubiella] hemipterigena</name>
    <dbReference type="NCBI Taxonomy" id="1531966"/>
    <lineage>
        <taxon>Eukaryota</taxon>
        <taxon>Fungi</taxon>
        <taxon>Dikarya</taxon>
        <taxon>Ascomycota</taxon>
        <taxon>Pezizomycotina</taxon>
        <taxon>Sordariomycetes</taxon>
        <taxon>Hypocreomycetidae</taxon>
        <taxon>Hypocreales</taxon>
        <taxon>Clavicipitaceae</taxon>
        <taxon>Clavicipitaceae incertae sedis</taxon>
        <taxon>'Torrubiella' clade</taxon>
    </lineage>
</organism>
<sequence>MSLQIFRFTLSEGQTIFKSQFPALRLDVERQGAVNQYFGYSVAVTTAALPKRRHEITWVIGTYNVYIRLLISNSIPEWKSGVLLQTYPPLVEQFLKLANDATGLILSINDAQRDGYLAALQSPICELVSKMIRYNNYMLPLEQTPMRLLPETPMDNELFRVSVHKTFTDCYGWPGFVSGDWGYIKDTNDVLGAPLEANNSSEIPEDQRRLAFYLLGWESAEIHEDFSKSPLFFEEIVKLAPWIDKSSGAWYVRFMQHGV</sequence>
<dbReference type="Proteomes" id="UP000039046">
    <property type="component" value="Unassembled WGS sequence"/>
</dbReference>
<proteinExistence type="predicted"/>
<dbReference type="AlphaFoldDB" id="A0A0A1TH33"/>
<gene>
    <name evidence="1" type="ORF">VHEMI05467</name>
</gene>
<evidence type="ECO:0000313" key="2">
    <source>
        <dbReference type="Proteomes" id="UP000039046"/>
    </source>
</evidence>
<dbReference type="EMBL" id="CDHN01000002">
    <property type="protein sequence ID" value="CEJ89633.1"/>
    <property type="molecule type" value="Genomic_DNA"/>
</dbReference>
<name>A0A0A1TH33_9HYPO</name>
<protein>
    <submittedName>
        <fullName evidence="1">Uncharacterized protein</fullName>
    </submittedName>
</protein>
<evidence type="ECO:0000313" key="1">
    <source>
        <dbReference type="EMBL" id="CEJ89633.1"/>
    </source>
</evidence>
<reference evidence="1 2" key="1">
    <citation type="journal article" date="2015" name="Genome Announc.">
        <title>Draft Genome Sequence and Gene Annotation of the Entomopathogenic Fungus Verticillium hemipterigenum.</title>
        <authorList>
            <person name="Horn F."/>
            <person name="Habel A."/>
            <person name="Scharf D.H."/>
            <person name="Dworschak J."/>
            <person name="Brakhage A.A."/>
            <person name="Guthke R."/>
            <person name="Hertweck C."/>
            <person name="Linde J."/>
        </authorList>
    </citation>
    <scope>NUCLEOTIDE SEQUENCE [LARGE SCALE GENOMIC DNA]</scope>
</reference>
<dbReference type="OrthoDB" id="2824656at2759"/>
<keyword evidence="2" id="KW-1185">Reference proteome</keyword>
<accession>A0A0A1TH33</accession>